<evidence type="ECO:0000313" key="1">
    <source>
        <dbReference type="EMBL" id="NMG24639.1"/>
    </source>
</evidence>
<evidence type="ECO:0008006" key="3">
    <source>
        <dbReference type="Google" id="ProtNLM"/>
    </source>
</evidence>
<dbReference type="RefSeq" id="WP_169118039.1">
    <property type="nucleotide sequence ID" value="NZ_WTVG02000038.1"/>
</dbReference>
<proteinExistence type="predicted"/>
<dbReference type="EMBL" id="WTVG01000017">
    <property type="protein sequence ID" value="NMG24639.1"/>
    <property type="molecule type" value="Genomic_DNA"/>
</dbReference>
<reference evidence="1" key="1">
    <citation type="submission" date="2019-12" db="EMBL/GenBank/DDBJ databases">
        <title>Comparative genomics gives insights into the taxonomy of the Azoarcus-Aromatoleum group and reveals separate origins of nif in the plant-associated Azoarcus and non-plant-associated Aromatoleum sub-groups.</title>
        <authorList>
            <person name="Lafos M."/>
            <person name="Maluk M."/>
            <person name="Batista M."/>
            <person name="Junghare M."/>
            <person name="Carmona M."/>
            <person name="Faoro H."/>
            <person name="Cruz L.M."/>
            <person name="Battistoni F."/>
            <person name="De Souza E."/>
            <person name="Pedrosa F."/>
            <person name="Chen W.-M."/>
            <person name="Poole P.S."/>
            <person name="Dixon R.A."/>
            <person name="James E.K."/>
        </authorList>
    </citation>
    <scope>NUCLEOTIDE SEQUENCE</scope>
    <source>
        <strain evidence="1">LuFRes1</strain>
    </source>
</reference>
<dbReference type="SUPFAM" id="SSF81593">
    <property type="entry name" value="Nucleotidyltransferase substrate binding subunit/domain"/>
    <property type="match status" value="1"/>
</dbReference>
<name>A0ABX1PJG4_9RHOO</name>
<gene>
    <name evidence="1" type="ORF">GO606_07835</name>
</gene>
<evidence type="ECO:0000313" key="2">
    <source>
        <dbReference type="Proteomes" id="UP000615989"/>
    </source>
</evidence>
<dbReference type="Gene3D" id="1.20.120.330">
    <property type="entry name" value="Nucleotidyltransferases domain 2"/>
    <property type="match status" value="1"/>
</dbReference>
<organism evidence="1 2">
    <name type="scientific">Aromatoleum anaerobium</name>
    <dbReference type="NCBI Taxonomy" id="182180"/>
    <lineage>
        <taxon>Bacteria</taxon>
        <taxon>Pseudomonadati</taxon>
        <taxon>Pseudomonadota</taxon>
        <taxon>Betaproteobacteria</taxon>
        <taxon>Rhodocyclales</taxon>
        <taxon>Rhodocyclaceae</taxon>
        <taxon>Aromatoleum</taxon>
    </lineage>
</organism>
<sequence>MTVDAGRLLRLQFLVRVVRRECAHLATTDRRLFDQPFTPDRARQLATDPDLAERVDAFVGRFARLQDTLGDKLLPQILAALEEKPGAAIDNLDRAERLGFIESTNEWISIRKLRNQMVHEYVEDMLVLSDALQSGHRFVPVLIGAADAMEAEAQRRGWI</sequence>
<accession>A0ABX1PJG4</accession>
<keyword evidence="2" id="KW-1185">Reference proteome</keyword>
<comment type="caution">
    <text evidence="1">The sequence shown here is derived from an EMBL/GenBank/DDBJ whole genome shotgun (WGS) entry which is preliminary data.</text>
</comment>
<dbReference type="Proteomes" id="UP000615989">
    <property type="component" value="Unassembled WGS sequence"/>
</dbReference>
<protein>
    <recommendedName>
        <fullName evidence="3">DUF86 domain-containing protein</fullName>
    </recommendedName>
</protein>